<keyword evidence="1" id="KW-0472">Membrane</keyword>
<evidence type="ECO:0000256" key="1">
    <source>
        <dbReference type="SAM" id="Phobius"/>
    </source>
</evidence>
<name>A0A0F8YJU4_9ZZZZ</name>
<protein>
    <submittedName>
        <fullName evidence="2">Uncharacterized protein</fullName>
    </submittedName>
</protein>
<evidence type="ECO:0000313" key="2">
    <source>
        <dbReference type="EMBL" id="KKK48351.1"/>
    </source>
</evidence>
<organism evidence="2">
    <name type="scientific">marine sediment metagenome</name>
    <dbReference type="NCBI Taxonomy" id="412755"/>
    <lineage>
        <taxon>unclassified sequences</taxon>
        <taxon>metagenomes</taxon>
        <taxon>ecological metagenomes</taxon>
    </lineage>
</organism>
<comment type="caution">
    <text evidence="2">The sequence shown here is derived from an EMBL/GenBank/DDBJ whole genome shotgun (WGS) entry which is preliminary data.</text>
</comment>
<keyword evidence="1" id="KW-1133">Transmembrane helix</keyword>
<reference evidence="2" key="1">
    <citation type="journal article" date="2015" name="Nature">
        <title>Complex archaea that bridge the gap between prokaryotes and eukaryotes.</title>
        <authorList>
            <person name="Spang A."/>
            <person name="Saw J.H."/>
            <person name="Jorgensen S.L."/>
            <person name="Zaremba-Niedzwiedzka K."/>
            <person name="Martijn J."/>
            <person name="Lind A.E."/>
            <person name="van Eijk R."/>
            <person name="Schleper C."/>
            <person name="Guy L."/>
            <person name="Ettema T.J."/>
        </authorList>
    </citation>
    <scope>NUCLEOTIDE SEQUENCE</scope>
</reference>
<feature type="non-terminal residue" evidence="2">
    <location>
        <position position="1"/>
    </location>
</feature>
<feature type="transmembrane region" description="Helical" evidence="1">
    <location>
        <begin position="20"/>
        <end position="39"/>
    </location>
</feature>
<proteinExistence type="predicted"/>
<sequence length="138" mass="15555">REHGGVNQRRRGEVMNRRQALKSIALAPLCIYLLGGVIAPEVPELHWYQTPHQKSGQHKIGLKAIWPNGERYGYVALLLGVPGRLPSNKRKEIAFFPKDAHPAFAVVKNKLTRMALEKVVSTYPQKSWCEPEPVLVVI</sequence>
<keyword evidence="1" id="KW-0812">Transmembrane</keyword>
<dbReference type="EMBL" id="LAZR01069108">
    <property type="protein sequence ID" value="KKK48351.1"/>
    <property type="molecule type" value="Genomic_DNA"/>
</dbReference>
<gene>
    <name evidence="2" type="ORF">LCGC14_3146010</name>
</gene>
<accession>A0A0F8YJU4</accession>
<dbReference type="AlphaFoldDB" id="A0A0F8YJU4"/>